<feature type="domain" description="Carbohydrate-binding/sugar hydrolysis" evidence="2">
    <location>
        <begin position="44"/>
        <end position="192"/>
    </location>
</feature>
<feature type="chain" id="PRO_5025065366" evidence="1">
    <location>
        <begin position="24"/>
        <end position="464"/>
    </location>
</feature>
<keyword evidence="1" id="KW-0732">Signal</keyword>
<proteinExistence type="predicted"/>
<accession>A0A643ETX1</accession>
<reference evidence="3" key="1">
    <citation type="submission" date="2019-09" db="EMBL/GenBank/DDBJ databases">
        <title>Draft genome sequences of 48 bacterial type strains from the CCUG.</title>
        <authorList>
            <person name="Tunovic T."/>
            <person name="Pineiro-Iglesias B."/>
            <person name="Unosson C."/>
            <person name="Inganas E."/>
            <person name="Ohlen M."/>
            <person name="Cardew S."/>
            <person name="Jensie-Markopoulos S."/>
            <person name="Salva-Serra F."/>
            <person name="Jaen-Luchoro D."/>
            <person name="Karlsson R."/>
            <person name="Svensson-Stadler L."/>
            <person name="Chun J."/>
            <person name="Moore E."/>
        </authorList>
    </citation>
    <scope>NUCLEOTIDE SEQUENCE</scope>
    <source>
        <strain evidence="3">CCUG 50899</strain>
    </source>
</reference>
<dbReference type="SUPFAM" id="SSF51126">
    <property type="entry name" value="Pectin lyase-like"/>
    <property type="match status" value="1"/>
</dbReference>
<dbReference type="InterPro" id="IPR007742">
    <property type="entry name" value="NosD_dom"/>
</dbReference>
<dbReference type="InterPro" id="IPR022441">
    <property type="entry name" value="Para_beta_helix_rpt-2"/>
</dbReference>
<dbReference type="RefSeq" id="WP_024899843.1">
    <property type="nucleotide sequence ID" value="NZ_JBHEEN010000028.1"/>
</dbReference>
<sequence length="464" mass="50583">MIIPRLYLSFSFTIVLTTLFCNAALAKQIDVAEGENVQAAIEKAEPGDVVRLATGTHKGSLVIDRAIELTGEPGAVVDGLGTGNVILVEAPDAIVRGLEIRGSGENMPELNAGIFVARTATGALVEDNRLIENLYGIYLHGAVDSIARNNEVIGRRNVRMTQTGSGISIWNAPGAKVIGNTIRYGRDGIYTNASKNNVFQNNLMENVRFAVHYMYTDRSEVIGNISRNNSVGFAIMYTNRLKVMNNISDGDRDHGLLLNYANSSVVSGNQVIGRMQPIDRWLDAGVQKGEHGLPTEEQQAATAGETMRLGPEKCVFIYNANKNKFTDNSFKNCSIGIHFTAGSEGNTMTGNAFINNRNQLKYVGTRNLDWSHEGRGNYWSDNPGFDLNSDGIADNPYRPNDLIDRVLWTSPQAKILINSPAVQTIRWAQTQFPALLPGGVVDSHPLMKSPFIEANGSAEGNHND</sequence>
<dbReference type="InterPro" id="IPR006626">
    <property type="entry name" value="PbH1"/>
</dbReference>
<dbReference type="NCBIfam" id="TIGR04247">
    <property type="entry name" value="NosD_copper_fam"/>
    <property type="match status" value="1"/>
</dbReference>
<dbReference type="Pfam" id="PF05048">
    <property type="entry name" value="NosD"/>
    <property type="match status" value="1"/>
</dbReference>
<dbReference type="AlphaFoldDB" id="A0A643ETX1"/>
<dbReference type="Gene3D" id="2.160.20.10">
    <property type="entry name" value="Single-stranded right-handed beta-helix, Pectin lyase-like"/>
    <property type="match status" value="1"/>
</dbReference>
<dbReference type="InterPro" id="IPR011050">
    <property type="entry name" value="Pectin_lyase_fold/virulence"/>
</dbReference>
<dbReference type="NCBIfam" id="TIGR03804">
    <property type="entry name" value="para_beta_helix"/>
    <property type="match status" value="2"/>
</dbReference>
<dbReference type="SMART" id="SM00710">
    <property type="entry name" value="PbH1"/>
    <property type="match status" value="9"/>
</dbReference>
<dbReference type="SMART" id="SM00722">
    <property type="entry name" value="CASH"/>
    <property type="match status" value="2"/>
</dbReference>
<evidence type="ECO:0000313" key="3">
    <source>
        <dbReference type="EMBL" id="KAB0564470.1"/>
    </source>
</evidence>
<organism evidence="3">
    <name type="scientific">Brucella pituitosa</name>
    <dbReference type="NCBI Taxonomy" id="571256"/>
    <lineage>
        <taxon>Bacteria</taxon>
        <taxon>Pseudomonadati</taxon>
        <taxon>Pseudomonadota</taxon>
        <taxon>Alphaproteobacteria</taxon>
        <taxon>Hyphomicrobiales</taxon>
        <taxon>Brucellaceae</taxon>
        <taxon>Brucella/Ochrobactrum group</taxon>
        <taxon>Brucella</taxon>
    </lineage>
</organism>
<protein>
    <submittedName>
        <fullName evidence="3">Nitrous oxide reductase family maturation protein NosD</fullName>
    </submittedName>
</protein>
<dbReference type="EMBL" id="VZPE01000025">
    <property type="protein sequence ID" value="KAB0564470.1"/>
    <property type="molecule type" value="Genomic_DNA"/>
</dbReference>
<feature type="domain" description="Carbohydrate-binding/sugar hydrolysis" evidence="2">
    <location>
        <begin position="198"/>
        <end position="395"/>
    </location>
</feature>
<dbReference type="InterPro" id="IPR006633">
    <property type="entry name" value="Carb-bd_sugar_hydrolysis-dom"/>
</dbReference>
<gene>
    <name evidence="3" type="primary">nosD</name>
    <name evidence="3" type="ORF">F7Q93_24490</name>
</gene>
<evidence type="ECO:0000256" key="1">
    <source>
        <dbReference type="SAM" id="SignalP"/>
    </source>
</evidence>
<comment type="caution">
    <text evidence="3">The sequence shown here is derived from an EMBL/GenBank/DDBJ whole genome shotgun (WGS) entry which is preliminary data.</text>
</comment>
<evidence type="ECO:0000259" key="2">
    <source>
        <dbReference type="SMART" id="SM00722"/>
    </source>
</evidence>
<name>A0A643ETX1_9HYPH</name>
<dbReference type="InterPro" id="IPR026464">
    <property type="entry name" value="NosD_copper_fam"/>
</dbReference>
<feature type="signal peptide" evidence="1">
    <location>
        <begin position="1"/>
        <end position="23"/>
    </location>
</feature>
<dbReference type="InterPro" id="IPR012334">
    <property type="entry name" value="Pectin_lyas_fold"/>
</dbReference>